<dbReference type="InterPro" id="IPR050955">
    <property type="entry name" value="Plant_Biomass_Hydrol_Est"/>
</dbReference>
<dbReference type="RefSeq" id="WP_238394378.1">
    <property type="nucleotide sequence ID" value="NZ_JBHTKN010000001.1"/>
</dbReference>
<name>A0ABW3LSI4_9GAMM</name>
<keyword evidence="1" id="KW-0732">Signal</keyword>
<evidence type="ECO:0000313" key="3">
    <source>
        <dbReference type="EMBL" id="MFD1041316.1"/>
    </source>
</evidence>
<evidence type="ECO:0000259" key="2">
    <source>
        <dbReference type="Pfam" id="PF00326"/>
    </source>
</evidence>
<proteinExistence type="predicted"/>
<accession>A0ABW3LSI4</accession>
<dbReference type="InterPro" id="IPR001375">
    <property type="entry name" value="Peptidase_S9_cat"/>
</dbReference>
<protein>
    <submittedName>
        <fullName evidence="3">Prolyl oligopeptidase family serine peptidase</fullName>
    </submittedName>
</protein>
<dbReference type="Pfam" id="PF00326">
    <property type="entry name" value="Peptidase_S9"/>
    <property type="match status" value="1"/>
</dbReference>
<sequence length="254" mass="27448">MLSLLLPVLPARAAASPARAGHFVDRELVHEGRRYPYAVFVPSSAHQAPLPVVLFLHGSGERGSDGQAQATAGLGNWLRRNMDAFPALVVFPQVPRGEEWMGSNARMALAALDAASAEFGGDPARTYATGMSMGGYGTWEVALAAPQRFAALVPVCGGVKPPRAERPTLFVTAVAGEADPYTALASRLKHVPAWLFHGARDDLVPAEDDRRLHRAAQAVGADFRYTEYPDGNHNAWDATYSDAAMWAWLFAQRR</sequence>
<dbReference type="SUPFAM" id="SSF53474">
    <property type="entry name" value="alpha/beta-Hydrolases"/>
    <property type="match status" value="1"/>
</dbReference>
<dbReference type="PANTHER" id="PTHR43037:SF1">
    <property type="entry name" value="BLL1128 PROTEIN"/>
    <property type="match status" value="1"/>
</dbReference>
<dbReference type="Gene3D" id="3.40.50.1820">
    <property type="entry name" value="alpha/beta hydrolase"/>
    <property type="match status" value="1"/>
</dbReference>
<dbReference type="InterPro" id="IPR029058">
    <property type="entry name" value="AB_hydrolase_fold"/>
</dbReference>
<evidence type="ECO:0000313" key="4">
    <source>
        <dbReference type="Proteomes" id="UP001597033"/>
    </source>
</evidence>
<organism evidence="3 4">
    <name type="scientific">Pseudoxanthomonas kaohsiungensis</name>
    <dbReference type="NCBI Taxonomy" id="283923"/>
    <lineage>
        <taxon>Bacteria</taxon>
        <taxon>Pseudomonadati</taxon>
        <taxon>Pseudomonadota</taxon>
        <taxon>Gammaproteobacteria</taxon>
        <taxon>Lysobacterales</taxon>
        <taxon>Lysobacteraceae</taxon>
        <taxon>Pseudoxanthomonas</taxon>
    </lineage>
</organism>
<gene>
    <name evidence="3" type="ORF">ACFQ2N_03005</name>
</gene>
<dbReference type="EMBL" id="JBHTKN010000001">
    <property type="protein sequence ID" value="MFD1041316.1"/>
    <property type="molecule type" value="Genomic_DNA"/>
</dbReference>
<reference evidence="4" key="1">
    <citation type="journal article" date="2019" name="Int. J. Syst. Evol. Microbiol.">
        <title>The Global Catalogue of Microorganisms (GCM) 10K type strain sequencing project: providing services to taxonomists for standard genome sequencing and annotation.</title>
        <authorList>
            <consortium name="The Broad Institute Genomics Platform"/>
            <consortium name="The Broad Institute Genome Sequencing Center for Infectious Disease"/>
            <person name="Wu L."/>
            <person name="Ma J."/>
        </authorList>
    </citation>
    <scope>NUCLEOTIDE SEQUENCE [LARGE SCALE GENOMIC DNA]</scope>
    <source>
        <strain evidence="4">CCUG 55854</strain>
    </source>
</reference>
<dbReference type="PANTHER" id="PTHR43037">
    <property type="entry name" value="UNNAMED PRODUCT-RELATED"/>
    <property type="match status" value="1"/>
</dbReference>
<feature type="domain" description="Peptidase S9 prolyl oligopeptidase catalytic" evidence="2">
    <location>
        <begin position="109"/>
        <end position="249"/>
    </location>
</feature>
<dbReference type="Proteomes" id="UP001597033">
    <property type="component" value="Unassembled WGS sequence"/>
</dbReference>
<evidence type="ECO:0000256" key="1">
    <source>
        <dbReference type="ARBA" id="ARBA00022729"/>
    </source>
</evidence>
<comment type="caution">
    <text evidence="3">The sequence shown here is derived from an EMBL/GenBank/DDBJ whole genome shotgun (WGS) entry which is preliminary data.</text>
</comment>
<keyword evidence="4" id="KW-1185">Reference proteome</keyword>